<name>A0A1E7N9K8_KITAU</name>
<dbReference type="EMBL" id="JPRF03000021">
    <property type="protein sequence ID" value="OEV37348.1"/>
    <property type="molecule type" value="Genomic_DNA"/>
</dbReference>
<evidence type="ECO:0000313" key="5">
    <source>
        <dbReference type="Proteomes" id="UP000610124"/>
    </source>
</evidence>
<evidence type="ECO:0000256" key="1">
    <source>
        <dbReference type="SAM" id="MobiDB-lite"/>
    </source>
</evidence>
<organism evidence="3 4">
    <name type="scientific">Kitasatospora aureofaciens</name>
    <name type="common">Streptomyces aureofaciens</name>
    <dbReference type="NCBI Taxonomy" id="1894"/>
    <lineage>
        <taxon>Bacteria</taxon>
        <taxon>Bacillati</taxon>
        <taxon>Actinomycetota</taxon>
        <taxon>Actinomycetes</taxon>
        <taxon>Kitasatosporales</taxon>
        <taxon>Streptomycetaceae</taxon>
        <taxon>Kitasatospora</taxon>
    </lineage>
</organism>
<accession>A0A1E7N9K8</accession>
<comment type="caution">
    <text evidence="3">The sequence shown here is derived from an EMBL/GenBank/DDBJ whole genome shotgun (WGS) entry which is preliminary data.</text>
</comment>
<reference evidence="2" key="5">
    <citation type="submission" date="2020-09" db="EMBL/GenBank/DDBJ databases">
        <authorList>
            <person name="Sun Q."/>
            <person name="Ohkuma M."/>
        </authorList>
    </citation>
    <scope>NUCLEOTIDE SEQUENCE</scope>
    <source>
        <strain evidence="2">JCM 4434</strain>
    </source>
</reference>
<dbReference type="Proteomes" id="UP000037395">
    <property type="component" value="Unassembled WGS sequence"/>
</dbReference>
<dbReference type="Proteomes" id="UP000610124">
    <property type="component" value="Unassembled WGS sequence"/>
</dbReference>
<keyword evidence="4" id="KW-1185">Reference proteome</keyword>
<reference evidence="4" key="3">
    <citation type="submission" date="2016-08" db="EMBL/GenBank/DDBJ databases">
        <title>Sequencing, assembly and comparative genomics of S. aureofaciens ATCC 10762.</title>
        <authorList>
            <person name="Gradnigo J.S."/>
            <person name="Johnson N."/>
            <person name="Somerville G.A."/>
        </authorList>
    </citation>
    <scope>NUCLEOTIDE SEQUENCE [LARGE SCALE GENOMIC DNA]</scope>
    <source>
        <strain evidence="4">ATCC 10762 / DSM 40127 / CCM 3239 / JCM 4008 / LMG 5968 / NBRC 12843 / NCIMB 8234 / A-377</strain>
    </source>
</reference>
<reference evidence="3" key="4">
    <citation type="submission" date="2016-08" db="EMBL/GenBank/DDBJ databases">
        <title>Sequencing, Assembly and Comparative Genomics of S. aureofaciens ATCC 10762.</title>
        <authorList>
            <person name="Gradnigo J.S."/>
            <person name="Johnson N."/>
            <person name="Somerville G.A."/>
        </authorList>
    </citation>
    <scope>NUCLEOTIDE SEQUENCE [LARGE SCALE GENOMIC DNA]</scope>
    <source>
        <strain evidence="3">ATCC 10762</strain>
    </source>
</reference>
<proteinExistence type="predicted"/>
<gene>
    <name evidence="2" type="ORF">GCM10010502_63900</name>
    <name evidence="3" type="ORF">HS99_0006065</name>
</gene>
<evidence type="ECO:0000313" key="4">
    <source>
        <dbReference type="Proteomes" id="UP000037395"/>
    </source>
</evidence>
<evidence type="ECO:0000313" key="2">
    <source>
        <dbReference type="EMBL" id="GGV00613.1"/>
    </source>
</evidence>
<reference evidence="3 4" key="2">
    <citation type="submission" date="2014-07" db="EMBL/GenBank/DDBJ databases">
        <authorList>
            <person name="Zhang J.E."/>
            <person name="Yang H."/>
            <person name="Guo J."/>
            <person name="Deng Z."/>
            <person name="Luo H."/>
            <person name="Luo M."/>
            <person name="Zhao B."/>
        </authorList>
    </citation>
    <scope>NUCLEOTIDE SEQUENCE [LARGE SCALE GENOMIC DNA]</scope>
    <source>
        <strain evidence="3">ATCC 10762</strain>
        <strain evidence="4">ATCC 10762 / DSM 40127 / CCM 3239 / JCM 4008 / LMG 5968 / NBRC 12843 / NCIMB 8234 / A-377</strain>
    </source>
</reference>
<dbReference type="AlphaFoldDB" id="A0A1E7N9K8"/>
<evidence type="ECO:0000313" key="3">
    <source>
        <dbReference type="EMBL" id="OEV37348.1"/>
    </source>
</evidence>
<reference evidence="2 5" key="1">
    <citation type="journal article" date="2014" name="Int. J. Syst. Evol. Microbiol.">
        <title>Complete genome sequence of Corynebacterium casei LMG S-19264T (=DSM 44701T), isolated from a smear-ripened cheese.</title>
        <authorList>
            <consortium name="US DOE Joint Genome Institute (JGI-PGF)"/>
            <person name="Walter F."/>
            <person name="Albersmeier A."/>
            <person name="Kalinowski J."/>
            <person name="Ruckert C."/>
        </authorList>
    </citation>
    <scope>NUCLEOTIDE SEQUENCE [LARGE SCALE GENOMIC DNA]</scope>
    <source>
        <strain evidence="2 5">JCM 4434</strain>
    </source>
</reference>
<sequence length="68" mass="7153">MRRCHFVRDILADLGADTDGADREGAEQLPASCSMDDETICGGPEPSEPPPRAAGGICADQRANQGPR</sequence>
<protein>
    <submittedName>
        <fullName evidence="3">Uncharacterized protein</fullName>
    </submittedName>
</protein>
<feature type="region of interest" description="Disordered" evidence="1">
    <location>
        <begin position="14"/>
        <end position="68"/>
    </location>
</feature>
<dbReference type="EMBL" id="BMUB01000024">
    <property type="protein sequence ID" value="GGV00613.1"/>
    <property type="molecule type" value="Genomic_DNA"/>
</dbReference>
<accession>A0A8H9LR09</accession>